<evidence type="ECO:0000313" key="14">
    <source>
        <dbReference type="Proteomes" id="UP000504633"/>
    </source>
</evidence>
<dbReference type="GeneID" id="111596754"/>
<dbReference type="GO" id="GO:0007165">
    <property type="term" value="P:signal transduction"/>
    <property type="evidence" value="ECO:0007669"/>
    <property type="project" value="UniProtKB-KW"/>
</dbReference>
<feature type="transmembrane region" description="Helical" evidence="13">
    <location>
        <begin position="258"/>
        <end position="279"/>
    </location>
</feature>
<evidence type="ECO:0000256" key="10">
    <source>
        <dbReference type="ARBA" id="ARBA00037764"/>
    </source>
</evidence>
<dbReference type="GO" id="GO:0004984">
    <property type="term" value="F:olfactory receptor activity"/>
    <property type="evidence" value="ECO:0007669"/>
    <property type="project" value="InterPro"/>
</dbReference>
<evidence type="ECO:0000256" key="9">
    <source>
        <dbReference type="ARBA" id="ARBA00023224"/>
    </source>
</evidence>
<dbReference type="RefSeq" id="XP_023166899.2">
    <property type="nucleotide sequence ID" value="XM_023311131.2"/>
</dbReference>
<reference evidence="15" key="1">
    <citation type="submission" date="2025-08" db="UniProtKB">
        <authorList>
            <consortium name="RefSeq"/>
        </authorList>
    </citation>
    <scope>IDENTIFICATION</scope>
    <source>
        <strain evidence="15">15085-1641.00</strain>
        <tissue evidence="15">Whole body</tissue>
    </source>
</reference>
<evidence type="ECO:0000256" key="1">
    <source>
        <dbReference type="ARBA" id="ARBA00004651"/>
    </source>
</evidence>
<gene>
    <name evidence="15" type="primary">LOC111596754</name>
</gene>
<dbReference type="GO" id="GO:0005886">
    <property type="term" value="C:plasma membrane"/>
    <property type="evidence" value="ECO:0007669"/>
    <property type="project" value="UniProtKB-SubCell"/>
</dbReference>
<comment type="function">
    <text evidence="10">Odorant receptor which mediates acceptance or avoidance behavior, depending on its substrates. The odorant receptor repertoire encodes a large collection of odor stimuli that vary widely in identity, intensity, and duration. May form a complex with Orco to form odorant-sensing units, providing sensitive and prolonged odorant signaling and calcium permeability.</text>
</comment>
<dbReference type="KEGG" id="dhe:111596754"/>
<keyword evidence="14" id="KW-1185">Reference proteome</keyword>
<evidence type="ECO:0000256" key="13">
    <source>
        <dbReference type="RuleBase" id="RU351113"/>
    </source>
</evidence>
<dbReference type="AlphaFoldDB" id="A0A6J1LK54"/>
<proteinExistence type="inferred from homology"/>
<comment type="similarity">
    <text evidence="11">Belongs to the insect chemoreceptor superfamily. Heteromeric odorant receptor channel (TC 1.A.69) family. Or2a subfamily.</text>
</comment>
<keyword evidence="4 13" id="KW-0812">Transmembrane</keyword>
<sequence length="382" mass="43982">MQLNFDSYIGLFYTVQKRVMEIYSIFPQRLRWKRLLHVANFILIFGFCIMMLNLLLLIYIVIHIDDMNEVIKGFFLLATCIAGSLKILSLKLNNLALLQLFADLHDAEFQPTSLEEQGIFLDARELSRTVRNSYGAVSLCSLITMLLTQYAIDNTQLPLTTYDPFHGQRGSFGFGFMYIYHCCALSSSCFMNIAFDSLCCSIFIFIRCQLDILALRLQAIGSNCESEKATDAEMLLQLRHCIHYYMKIIKLSSHIEAIVYKPISGQIFCSVLVLTANFYSMSQLTDEKLLLLKMLIYQNCMLTQIFIICYFAGEITERSYGLPHDIYKSNWVGAHRSNQRLLLMLMQRLDLPIRIRTLNSSHSFDLMLFSSVSLSTYTFCSV</sequence>
<comment type="subcellular location">
    <subcellularLocation>
        <location evidence="1 13">Cell membrane</location>
        <topology evidence="1 13">Multi-pass membrane protein</topology>
    </subcellularLocation>
</comment>
<dbReference type="PANTHER" id="PTHR21137">
    <property type="entry name" value="ODORANT RECEPTOR"/>
    <property type="match status" value="1"/>
</dbReference>
<dbReference type="Pfam" id="PF02949">
    <property type="entry name" value="7tm_6"/>
    <property type="match status" value="1"/>
</dbReference>
<keyword evidence="3 13" id="KW-0716">Sensory transduction</keyword>
<dbReference type="Proteomes" id="UP000504633">
    <property type="component" value="Unplaced"/>
</dbReference>
<dbReference type="GO" id="GO:0005549">
    <property type="term" value="F:odorant binding"/>
    <property type="evidence" value="ECO:0007669"/>
    <property type="project" value="InterPro"/>
</dbReference>
<feature type="transmembrane region" description="Helical" evidence="13">
    <location>
        <begin position="291"/>
        <end position="312"/>
    </location>
</feature>
<evidence type="ECO:0000256" key="11">
    <source>
        <dbReference type="ARBA" id="ARBA00037946"/>
    </source>
</evidence>
<comment type="caution">
    <text evidence="13">Lacks conserved residue(s) required for the propagation of feature annotation.</text>
</comment>
<keyword evidence="8 13" id="KW-0675">Receptor</keyword>
<feature type="transmembrane region" description="Helical" evidence="13">
    <location>
        <begin position="70"/>
        <end position="88"/>
    </location>
</feature>
<evidence type="ECO:0000313" key="15">
    <source>
        <dbReference type="RefSeq" id="XP_023166899.2"/>
    </source>
</evidence>
<keyword evidence="2" id="KW-1003">Cell membrane</keyword>
<organism evidence="14 15">
    <name type="scientific">Drosophila hydei</name>
    <name type="common">Fruit fly</name>
    <dbReference type="NCBI Taxonomy" id="7224"/>
    <lineage>
        <taxon>Eukaryota</taxon>
        <taxon>Metazoa</taxon>
        <taxon>Ecdysozoa</taxon>
        <taxon>Arthropoda</taxon>
        <taxon>Hexapoda</taxon>
        <taxon>Insecta</taxon>
        <taxon>Pterygota</taxon>
        <taxon>Neoptera</taxon>
        <taxon>Endopterygota</taxon>
        <taxon>Diptera</taxon>
        <taxon>Brachycera</taxon>
        <taxon>Muscomorpha</taxon>
        <taxon>Ephydroidea</taxon>
        <taxon>Drosophilidae</taxon>
        <taxon>Drosophila</taxon>
    </lineage>
</organism>
<name>A0A6J1LK54_DROHY</name>
<keyword evidence="7 13" id="KW-0472">Membrane</keyword>
<comment type="subunit">
    <text evidence="12">Interacts with Orco. Complexes exist early in the endomembrane system in olfactory sensory neurons (OSNs), coupling these complexes to the conserved ciliary trafficking pathway.</text>
</comment>
<dbReference type="OrthoDB" id="5846619at2759"/>
<feature type="transmembrane region" description="Helical" evidence="13">
    <location>
        <begin position="178"/>
        <end position="206"/>
    </location>
</feature>
<feature type="transmembrane region" description="Helical" evidence="13">
    <location>
        <begin position="134"/>
        <end position="152"/>
    </location>
</feature>
<dbReference type="InterPro" id="IPR004117">
    <property type="entry name" value="7tm6_olfct_rcpt"/>
</dbReference>
<protein>
    <recommendedName>
        <fullName evidence="13">Odorant receptor</fullName>
    </recommendedName>
</protein>
<evidence type="ECO:0000256" key="2">
    <source>
        <dbReference type="ARBA" id="ARBA00022475"/>
    </source>
</evidence>
<evidence type="ECO:0000256" key="3">
    <source>
        <dbReference type="ARBA" id="ARBA00022606"/>
    </source>
</evidence>
<dbReference type="OMA" id="HHVACDS"/>
<evidence type="ECO:0000256" key="5">
    <source>
        <dbReference type="ARBA" id="ARBA00022725"/>
    </source>
</evidence>
<dbReference type="PANTHER" id="PTHR21137:SF37">
    <property type="entry name" value="ODORANT RECEPTOR 46A, ISOFORM B-RELATED"/>
    <property type="match status" value="1"/>
</dbReference>
<keyword evidence="9 13" id="KW-0807">Transducer</keyword>
<keyword evidence="6 13" id="KW-1133">Transmembrane helix</keyword>
<keyword evidence="5 13" id="KW-0552">Olfaction</keyword>
<evidence type="ECO:0000256" key="7">
    <source>
        <dbReference type="ARBA" id="ARBA00023136"/>
    </source>
</evidence>
<evidence type="ECO:0000256" key="6">
    <source>
        <dbReference type="ARBA" id="ARBA00022989"/>
    </source>
</evidence>
<evidence type="ECO:0000256" key="8">
    <source>
        <dbReference type="ARBA" id="ARBA00023170"/>
    </source>
</evidence>
<evidence type="ECO:0000256" key="12">
    <source>
        <dbReference type="ARBA" id="ARBA00038679"/>
    </source>
</evidence>
<accession>A0A6J1LK54</accession>
<evidence type="ECO:0000256" key="4">
    <source>
        <dbReference type="ARBA" id="ARBA00022692"/>
    </source>
</evidence>
<feature type="transmembrane region" description="Helical" evidence="13">
    <location>
        <begin position="38"/>
        <end position="64"/>
    </location>
</feature>